<dbReference type="RefSeq" id="WP_221452562.1">
    <property type="nucleotide sequence ID" value="NZ_CADDWK010000009.1"/>
</dbReference>
<feature type="transmembrane region" description="Helical" evidence="1">
    <location>
        <begin position="69"/>
        <end position="90"/>
    </location>
</feature>
<protein>
    <submittedName>
        <fullName evidence="2">ABC-2 type transport system permease protein</fullName>
    </submittedName>
</protein>
<feature type="transmembrane region" description="Helical" evidence="1">
    <location>
        <begin position="238"/>
        <end position="258"/>
    </location>
</feature>
<evidence type="ECO:0000313" key="2">
    <source>
        <dbReference type="EMBL" id="MBB6454061.1"/>
    </source>
</evidence>
<dbReference type="GO" id="GO:0005886">
    <property type="term" value="C:plasma membrane"/>
    <property type="evidence" value="ECO:0007669"/>
    <property type="project" value="UniProtKB-SubCell"/>
</dbReference>
<feature type="transmembrane region" description="Helical" evidence="1">
    <location>
        <begin position="123"/>
        <end position="145"/>
    </location>
</feature>
<accession>A0A841Q6N1</accession>
<dbReference type="AlphaFoldDB" id="A0A841Q6N1"/>
<reference evidence="2 3" key="1">
    <citation type="submission" date="2020-08" db="EMBL/GenBank/DDBJ databases">
        <title>Genomic Encyclopedia of Type Strains, Phase IV (KMG-IV): sequencing the most valuable type-strain genomes for metagenomic binning, comparative biology and taxonomic classification.</title>
        <authorList>
            <person name="Goeker M."/>
        </authorList>
    </citation>
    <scope>NUCLEOTIDE SEQUENCE [LARGE SCALE GENOMIC DNA]</scope>
    <source>
        <strain evidence="2 3">DSM 19612</strain>
    </source>
</reference>
<keyword evidence="1" id="KW-0812">Transmembrane</keyword>
<comment type="caution">
    <text evidence="2">The sequence shown here is derived from an EMBL/GenBank/DDBJ whole genome shotgun (WGS) entry which is preliminary data.</text>
</comment>
<dbReference type="GO" id="GO:0140359">
    <property type="term" value="F:ABC-type transporter activity"/>
    <property type="evidence" value="ECO:0007669"/>
    <property type="project" value="InterPro"/>
</dbReference>
<organism evidence="2 3">
    <name type="scientific">Salirhabdus euzebyi</name>
    <dbReference type="NCBI Taxonomy" id="394506"/>
    <lineage>
        <taxon>Bacteria</taxon>
        <taxon>Bacillati</taxon>
        <taxon>Bacillota</taxon>
        <taxon>Bacilli</taxon>
        <taxon>Bacillales</taxon>
        <taxon>Bacillaceae</taxon>
        <taxon>Salirhabdus</taxon>
    </lineage>
</organism>
<sequence length="265" mass="29783">MIIFKREWKTNLKSLLIWSASVTAVILLLLLIYPQMAEQQQDISELLKAYPEGLQQVFGMDQLDMSTLLGFYGIEVFMMLTLLGSIYASIFASNILSKEENDHTAEFLLAKPVTRRQIVTEKLLAVLCNVVILNIVATVSSLIGFQFASSKMPMDTFWIFVVGALLLHLTFAAISFFLSSFIRKSRKILSVSLAIVILSYFLSIAVGLSDSLEALKFFTPFEYVKATEIATTNQLDPLYLLLMGLIMVVSISLAYFIYHKKDMAV</sequence>
<dbReference type="Proteomes" id="UP000581688">
    <property type="component" value="Unassembled WGS sequence"/>
</dbReference>
<dbReference type="PANTHER" id="PTHR37305:SF1">
    <property type="entry name" value="MEMBRANE PROTEIN"/>
    <property type="match status" value="1"/>
</dbReference>
<dbReference type="Pfam" id="PF12679">
    <property type="entry name" value="ABC2_membrane_2"/>
    <property type="match status" value="1"/>
</dbReference>
<gene>
    <name evidence="2" type="ORF">HNQ94_002512</name>
</gene>
<proteinExistence type="predicted"/>
<keyword evidence="3" id="KW-1185">Reference proteome</keyword>
<feature type="transmembrane region" description="Helical" evidence="1">
    <location>
        <begin position="188"/>
        <end position="208"/>
    </location>
</feature>
<feature type="transmembrane region" description="Helical" evidence="1">
    <location>
        <begin position="157"/>
        <end position="181"/>
    </location>
</feature>
<keyword evidence="1" id="KW-0472">Membrane</keyword>
<feature type="transmembrane region" description="Helical" evidence="1">
    <location>
        <begin position="12"/>
        <end position="33"/>
    </location>
</feature>
<evidence type="ECO:0000313" key="3">
    <source>
        <dbReference type="Proteomes" id="UP000581688"/>
    </source>
</evidence>
<dbReference type="EMBL" id="JACHGH010000007">
    <property type="protein sequence ID" value="MBB6454061.1"/>
    <property type="molecule type" value="Genomic_DNA"/>
</dbReference>
<keyword evidence="1" id="KW-1133">Transmembrane helix</keyword>
<name>A0A841Q6N1_9BACI</name>
<dbReference type="PANTHER" id="PTHR37305">
    <property type="entry name" value="INTEGRAL MEMBRANE PROTEIN-RELATED"/>
    <property type="match status" value="1"/>
</dbReference>
<evidence type="ECO:0000256" key="1">
    <source>
        <dbReference type="SAM" id="Phobius"/>
    </source>
</evidence>